<dbReference type="EMBL" id="QZWZ01000008">
    <property type="protein sequence ID" value="RJT39796.1"/>
    <property type="molecule type" value="Genomic_DNA"/>
</dbReference>
<organism evidence="1 2">
    <name type="scientific">Mesorhizobium waimense</name>
    <dbReference type="NCBI Taxonomy" id="1300307"/>
    <lineage>
        <taxon>Bacteria</taxon>
        <taxon>Pseudomonadati</taxon>
        <taxon>Pseudomonadota</taxon>
        <taxon>Alphaproteobacteria</taxon>
        <taxon>Hyphomicrobiales</taxon>
        <taxon>Phyllobacteriaceae</taxon>
        <taxon>Mesorhizobium</taxon>
    </lineage>
</organism>
<comment type="caution">
    <text evidence="1">The sequence shown here is derived from an EMBL/GenBank/DDBJ whole genome shotgun (WGS) entry which is preliminary data.</text>
</comment>
<gene>
    <name evidence="1" type="ORF">D3227_13245</name>
</gene>
<evidence type="ECO:0000313" key="2">
    <source>
        <dbReference type="Proteomes" id="UP000272706"/>
    </source>
</evidence>
<dbReference type="RefSeq" id="WP_120014539.1">
    <property type="nucleotide sequence ID" value="NZ_QZWZ01000008.1"/>
</dbReference>
<dbReference type="AlphaFoldDB" id="A0A3A5KTV4"/>
<accession>A0A3A5KTV4</accession>
<keyword evidence="2" id="KW-1185">Reference proteome</keyword>
<name>A0A3A5KTV4_9HYPH</name>
<sequence>MPKLVEYQDGEVDVKSRNPLRGTLALVDDEDNDVDLELDKDSAEELVSVLMQFLMQGEGGDMPKISIGRR</sequence>
<reference evidence="1 2" key="1">
    <citation type="submission" date="2018-09" db="EMBL/GenBank/DDBJ databases">
        <title>Mesorhizobium carmichaelinearum sp. nov. isolated from Carmichaelinea spp. root nodules in New Zealand.</title>
        <authorList>
            <person name="De Meyer S.E."/>
        </authorList>
    </citation>
    <scope>NUCLEOTIDE SEQUENCE [LARGE SCALE GENOMIC DNA]</scope>
    <source>
        <strain evidence="1 2">ICMP19557</strain>
    </source>
</reference>
<dbReference type="Proteomes" id="UP000272706">
    <property type="component" value="Unassembled WGS sequence"/>
</dbReference>
<evidence type="ECO:0000313" key="1">
    <source>
        <dbReference type="EMBL" id="RJT39796.1"/>
    </source>
</evidence>
<proteinExistence type="predicted"/>
<protein>
    <submittedName>
        <fullName evidence="1">Uncharacterized protein</fullName>
    </submittedName>
</protein>